<evidence type="ECO:0000313" key="2">
    <source>
        <dbReference type="Proteomes" id="UP000239687"/>
    </source>
</evidence>
<dbReference type="AlphaFoldDB" id="A0A2S8HNH2"/>
<evidence type="ECO:0000313" key="1">
    <source>
        <dbReference type="EMBL" id="PQP03925.1"/>
    </source>
</evidence>
<dbReference type="Pfam" id="PF07865">
    <property type="entry name" value="DUF1652"/>
    <property type="match status" value="1"/>
</dbReference>
<accession>A0A2S8HNH2</accession>
<dbReference type="EMBL" id="PUIN01000006">
    <property type="protein sequence ID" value="PQP03925.1"/>
    <property type="molecule type" value="Genomic_DNA"/>
</dbReference>
<evidence type="ECO:0008006" key="3">
    <source>
        <dbReference type="Google" id="ProtNLM"/>
    </source>
</evidence>
<reference evidence="1 2" key="1">
    <citation type="submission" date="2018-02" db="EMBL/GenBank/DDBJ databases">
        <title>Draft genome sequencing of Pseudomonas frederiksbergensis 11-D3.</title>
        <authorList>
            <person name="Zheng B.-X."/>
        </authorList>
    </citation>
    <scope>NUCLEOTIDE SEQUENCE [LARGE SCALE GENOMIC DNA]</scope>
    <source>
        <strain evidence="1 2">11-D3</strain>
    </source>
</reference>
<protein>
    <recommendedName>
        <fullName evidence="3">DUF1652 domain-containing protein</fullName>
    </recommendedName>
</protein>
<comment type="caution">
    <text evidence="1">The sequence shown here is derived from an EMBL/GenBank/DDBJ whole genome shotgun (WGS) entry which is preliminary data.</text>
</comment>
<dbReference type="RefSeq" id="WP_105341813.1">
    <property type="nucleotide sequence ID" value="NZ_PUIN01000006.1"/>
</dbReference>
<organism evidence="1 2">
    <name type="scientific">Pseudomonas frederiksbergensis</name>
    <dbReference type="NCBI Taxonomy" id="104087"/>
    <lineage>
        <taxon>Bacteria</taxon>
        <taxon>Pseudomonadati</taxon>
        <taxon>Pseudomonadota</taxon>
        <taxon>Gammaproteobacteria</taxon>
        <taxon>Pseudomonadales</taxon>
        <taxon>Pseudomonadaceae</taxon>
        <taxon>Pseudomonas</taxon>
    </lineage>
</organism>
<name>A0A2S8HNH2_9PSED</name>
<dbReference type="InterPro" id="IPR012448">
    <property type="entry name" value="DUF1652"/>
</dbReference>
<sequence>MLSTLELRHIIESALRPLSCECRVDQSGSLQALIFEPVSGRVELLVTGISTASLNCNRAIGKLIAEIQEDLETTHGQRPTLRIG</sequence>
<dbReference type="Proteomes" id="UP000239687">
    <property type="component" value="Unassembled WGS sequence"/>
</dbReference>
<proteinExistence type="predicted"/>
<gene>
    <name evidence="1" type="ORF">C5612_11865</name>
</gene>